<evidence type="ECO:0000313" key="1">
    <source>
        <dbReference type="EMBL" id="CAD7591305.1"/>
    </source>
</evidence>
<sequence>MTYPLPLGPLVSSVKTNKSKAFLRQTPWLAGQNAHYYIANPGYNKSSSLLHRYPRKQHIELIVNLDFSRGRDDGTEGLARSAEDGRHSIVIKRPVPRSAHGAAVHWLFVIEIYYCVEIKINPILPCLRSVHIFTDELHKTSTELTKQYVCLKMEDSRLFNCDLIYTRSAIATGPPVRVVDSGVSGRPEQVDL</sequence>
<gene>
    <name evidence="1" type="ORF">TGEB3V08_LOCUS4540</name>
</gene>
<dbReference type="EMBL" id="OE840578">
    <property type="protein sequence ID" value="CAD7591305.1"/>
    <property type="molecule type" value="Genomic_DNA"/>
</dbReference>
<reference evidence="1" key="1">
    <citation type="submission" date="2020-11" db="EMBL/GenBank/DDBJ databases">
        <authorList>
            <person name="Tran Van P."/>
        </authorList>
    </citation>
    <scope>NUCLEOTIDE SEQUENCE</scope>
</reference>
<dbReference type="AlphaFoldDB" id="A0A7R9JW85"/>
<protein>
    <submittedName>
        <fullName evidence="1">Uncharacterized protein</fullName>
    </submittedName>
</protein>
<accession>A0A7R9JW85</accession>
<name>A0A7R9JW85_TIMGE</name>
<organism evidence="1">
    <name type="scientific">Timema genevievae</name>
    <name type="common">Walking stick</name>
    <dbReference type="NCBI Taxonomy" id="629358"/>
    <lineage>
        <taxon>Eukaryota</taxon>
        <taxon>Metazoa</taxon>
        <taxon>Ecdysozoa</taxon>
        <taxon>Arthropoda</taxon>
        <taxon>Hexapoda</taxon>
        <taxon>Insecta</taxon>
        <taxon>Pterygota</taxon>
        <taxon>Neoptera</taxon>
        <taxon>Polyneoptera</taxon>
        <taxon>Phasmatodea</taxon>
        <taxon>Timematodea</taxon>
        <taxon>Timematoidea</taxon>
        <taxon>Timematidae</taxon>
        <taxon>Timema</taxon>
    </lineage>
</organism>
<proteinExistence type="predicted"/>